<evidence type="ECO:0000313" key="2">
    <source>
        <dbReference type="Proteomes" id="UP000215244"/>
    </source>
</evidence>
<protein>
    <submittedName>
        <fullName evidence="1">Uncharacterized protein</fullName>
    </submittedName>
</protein>
<gene>
    <name evidence="1" type="ORF">CJ263_05985</name>
</gene>
<evidence type="ECO:0000313" key="1">
    <source>
        <dbReference type="EMBL" id="ASV29804.1"/>
    </source>
</evidence>
<keyword evidence="2" id="KW-1185">Reference proteome</keyword>
<dbReference type="AlphaFoldDB" id="A0A223V317"/>
<accession>A0A223V317</accession>
<sequence length="485" mass="56252">MKLFTINILLFLLSTFIYGQEQVLSIKDVFKNRIIKPDDAIPLVDRENGNMVLLIFDGKNIQSYWLNSDFEIIKAINVKERDRKYPEIMGYVFEGKNYDILLANKKRTRFAVASFDFDTSGVEYKELDTELGKEKFLQTSNFENNFCFLSISHKSSIINAYKFDNQRKNFIKIPLDLSSFQSMDFRGNTSSFFKLLTENVGFYGLEKNVDLVKFETENPHSVEMASTLTKYFDYEDGTVTFTFDENYDFTQILNLNLKEYTSEFRIIPKPYSESKNKRTNSFIKGDTIAMVGVIKDQLKLQFKKINTGETIREYTFNSGESVSFSNTDIIQTGGTFNNNRSLDRIDQLIRKVRKDNVGISLYRNKNSSEQVVSFGGIQEKNNSGFAYMPMGGIPVATIGAVTVFINPAYFAYENYTTKAIEIKALADADFNHMEGEIPENPFERIKIFEEQNKVSPAGKTIFRIEKNYFLGYYDYWEREYKIHKF</sequence>
<dbReference type="KEGG" id="marb:CJ263_05985"/>
<reference evidence="1 2" key="1">
    <citation type="submission" date="2017-08" db="EMBL/GenBank/DDBJ databases">
        <title>The complete genome sequence of Maribacter sp. B1, isolated from deep-sea sediment.</title>
        <authorList>
            <person name="Wu Y.-H."/>
            <person name="Cheng H."/>
            <person name="Xu X.-W."/>
        </authorList>
    </citation>
    <scope>NUCLEOTIDE SEQUENCE [LARGE SCALE GENOMIC DNA]</scope>
    <source>
        <strain evidence="1 2">B1</strain>
    </source>
</reference>
<proteinExistence type="predicted"/>
<dbReference type="EMBL" id="CP022957">
    <property type="protein sequence ID" value="ASV29804.1"/>
    <property type="molecule type" value="Genomic_DNA"/>
</dbReference>
<dbReference type="RefSeq" id="WP_094996427.1">
    <property type="nucleotide sequence ID" value="NZ_BMJL01000009.1"/>
</dbReference>
<organism evidence="1 2">
    <name type="scientific">Maribacter cobaltidurans</name>
    <dbReference type="NCBI Taxonomy" id="1178778"/>
    <lineage>
        <taxon>Bacteria</taxon>
        <taxon>Pseudomonadati</taxon>
        <taxon>Bacteroidota</taxon>
        <taxon>Flavobacteriia</taxon>
        <taxon>Flavobacteriales</taxon>
        <taxon>Flavobacteriaceae</taxon>
        <taxon>Maribacter</taxon>
    </lineage>
</organism>
<dbReference type="Proteomes" id="UP000215244">
    <property type="component" value="Chromosome"/>
</dbReference>
<dbReference type="OrthoDB" id="912496at2"/>
<name>A0A223V317_9FLAO</name>